<dbReference type="EMBL" id="JAIQCJ010000966">
    <property type="protein sequence ID" value="KAJ8793558.1"/>
    <property type="molecule type" value="Genomic_DNA"/>
</dbReference>
<protein>
    <submittedName>
        <fullName evidence="2">Uncharacterized protein</fullName>
    </submittedName>
</protein>
<organism evidence="2 3">
    <name type="scientific">Eschrichtius robustus</name>
    <name type="common">California gray whale</name>
    <name type="synonym">Eschrichtius gibbosus</name>
    <dbReference type="NCBI Taxonomy" id="9764"/>
    <lineage>
        <taxon>Eukaryota</taxon>
        <taxon>Metazoa</taxon>
        <taxon>Chordata</taxon>
        <taxon>Craniata</taxon>
        <taxon>Vertebrata</taxon>
        <taxon>Euteleostomi</taxon>
        <taxon>Mammalia</taxon>
        <taxon>Eutheria</taxon>
        <taxon>Laurasiatheria</taxon>
        <taxon>Artiodactyla</taxon>
        <taxon>Whippomorpha</taxon>
        <taxon>Cetacea</taxon>
        <taxon>Mysticeti</taxon>
        <taxon>Eschrichtiidae</taxon>
        <taxon>Eschrichtius</taxon>
    </lineage>
</organism>
<name>A0AB34HR47_ESCRO</name>
<sequence>MSYVAFCFYLFPQVTVNLFQMQHLQAASLANNLQSLCDGAKLYDPGQEYSEFVRATNSAEEEKVDGNVNKQLTNTPHTSGYGPSDSLEDVVRLPDNSNKIEEDRCSNSADISGTKFDFKYSFLKGPSFIRSWTFGMFSDSESTGGSSESRSLDSESISPGT</sequence>
<feature type="region of interest" description="Disordered" evidence="1">
    <location>
        <begin position="60"/>
        <end position="88"/>
    </location>
</feature>
<dbReference type="InterPro" id="IPR027267">
    <property type="entry name" value="AH/BAR_dom_sf"/>
</dbReference>
<comment type="caution">
    <text evidence="2">The sequence shown here is derived from an EMBL/GenBank/DDBJ whole genome shotgun (WGS) entry which is preliminary data.</text>
</comment>
<dbReference type="Gene3D" id="1.20.1270.60">
    <property type="entry name" value="Arfaptin homology (AH) domain/BAR domain"/>
    <property type="match status" value="1"/>
</dbReference>
<evidence type="ECO:0000313" key="3">
    <source>
        <dbReference type="Proteomes" id="UP001159641"/>
    </source>
</evidence>
<dbReference type="AlphaFoldDB" id="A0AB34HR47"/>
<reference evidence="2 3" key="1">
    <citation type="submission" date="2022-11" db="EMBL/GenBank/DDBJ databases">
        <title>Whole genome sequence of Eschrichtius robustus ER-17-0199.</title>
        <authorList>
            <person name="Bruniche-Olsen A."/>
            <person name="Black A.N."/>
            <person name="Fields C.J."/>
            <person name="Walden K."/>
            <person name="Dewoody J.A."/>
        </authorList>
    </citation>
    <scope>NUCLEOTIDE SEQUENCE [LARGE SCALE GENOMIC DNA]</scope>
    <source>
        <strain evidence="2">ER-17-0199</strain>
        <tissue evidence="2">Blubber</tissue>
    </source>
</reference>
<feature type="region of interest" description="Disordered" evidence="1">
    <location>
        <begin position="139"/>
        <end position="161"/>
    </location>
</feature>
<keyword evidence="3" id="KW-1185">Reference proteome</keyword>
<gene>
    <name evidence="2" type="ORF">J1605_019392</name>
</gene>
<evidence type="ECO:0000313" key="2">
    <source>
        <dbReference type="EMBL" id="KAJ8793558.1"/>
    </source>
</evidence>
<evidence type="ECO:0000256" key="1">
    <source>
        <dbReference type="SAM" id="MobiDB-lite"/>
    </source>
</evidence>
<dbReference type="Proteomes" id="UP001159641">
    <property type="component" value="Unassembled WGS sequence"/>
</dbReference>
<proteinExistence type="predicted"/>
<accession>A0AB34HR47</accession>
<feature type="compositionally biased region" description="Polar residues" evidence="1">
    <location>
        <begin position="68"/>
        <end position="78"/>
    </location>
</feature>